<dbReference type="InterPro" id="IPR015813">
    <property type="entry name" value="Pyrv/PenolPyrv_kinase-like_dom"/>
</dbReference>
<dbReference type="OrthoDB" id="9771433at2"/>
<dbReference type="KEGG" id="boz:DBV39_18330"/>
<name>A0A2R4XNN0_9BURK</name>
<dbReference type="EMBL" id="CP028901">
    <property type="protein sequence ID" value="AWB35374.1"/>
    <property type="molecule type" value="Genomic_DNA"/>
</dbReference>
<dbReference type="SUPFAM" id="SSF51621">
    <property type="entry name" value="Phosphoenolpyruvate/pyruvate domain"/>
    <property type="match status" value="1"/>
</dbReference>
<dbReference type="CDD" id="cd00377">
    <property type="entry name" value="ICL_PEPM"/>
    <property type="match status" value="1"/>
</dbReference>
<dbReference type="AlphaFoldDB" id="A0A2R4XNN0"/>
<reference evidence="1 2" key="1">
    <citation type="submission" date="2018-04" db="EMBL/GenBank/DDBJ databases">
        <title>Bordetella sp. HZ20 isolated from seawater.</title>
        <authorList>
            <person name="Sun C."/>
        </authorList>
    </citation>
    <scope>NUCLEOTIDE SEQUENCE [LARGE SCALE GENOMIC DNA]</scope>
    <source>
        <strain evidence="1 2">HZ20</strain>
    </source>
</reference>
<keyword evidence="2" id="KW-1185">Reference proteome</keyword>
<dbReference type="Proteomes" id="UP000244571">
    <property type="component" value="Chromosome"/>
</dbReference>
<organism evidence="1 2">
    <name type="scientific">Orrella marina</name>
    <dbReference type="NCBI Taxonomy" id="2163011"/>
    <lineage>
        <taxon>Bacteria</taxon>
        <taxon>Pseudomonadati</taxon>
        <taxon>Pseudomonadota</taxon>
        <taxon>Betaproteobacteria</taxon>
        <taxon>Burkholderiales</taxon>
        <taxon>Alcaligenaceae</taxon>
        <taxon>Orrella</taxon>
    </lineage>
</organism>
<accession>A0A2R4XNN0</accession>
<gene>
    <name evidence="1" type="ORF">DBV39_18330</name>
</gene>
<evidence type="ECO:0000313" key="2">
    <source>
        <dbReference type="Proteomes" id="UP000244571"/>
    </source>
</evidence>
<dbReference type="RefSeq" id="WP_108622830.1">
    <property type="nucleotide sequence ID" value="NZ_CP028901.1"/>
</dbReference>
<dbReference type="InterPro" id="IPR039556">
    <property type="entry name" value="ICL/PEPM"/>
</dbReference>
<sequence>MKSTTMLRKLIERPQGVVAPGAYDGLGAKLIEQAGFEAAYASGGAIARSTGIPDLGLLSLAEITQRLETMVDAIEIPLIADADTGYGNALNAQRTARAFERTGVAGLHLEDQQFPKRCGHYEDKSIVPTLEMVQKLRAVRDALSDDDFLVIARTDGLAVEGYERTIERSHKYMEAGADVIFVEAPTSIEQIEAIARDLPYTKLINMFKGGKTPFMAADRLAELGYRIIIVPSDLQRAAIKAMQNALAAIRSGDENHVAYESMVSFKEREVLVGTVEFLEREARYAS</sequence>
<dbReference type="Pfam" id="PF13714">
    <property type="entry name" value="PEP_mutase"/>
    <property type="match status" value="1"/>
</dbReference>
<dbReference type="Gene3D" id="3.20.20.60">
    <property type="entry name" value="Phosphoenolpyruvate-binding domains"/>
    <property type="match status" value="1"/>
</dbReference>
<dbReference type="InterPro" id="IPR040442">
    <property type="entry name" value="Pyrv_kinase-like_dom_sf"/>
</dbReference>
<proteinExistence type="predicted"/>
<keyword evidence="1" id="KW-0456">Lyase</keyword>
<dbReference type="GO" id="GO:0016833">
    <property type="term" value="F:oxo-acid-lyase activity"/>
    <property type="evidence" value="ECO:0007669"/>
    <property type="project" value="UniProtKB-ARBA"/>
</dbReference>
<dbReference type="PANTHER" id="PTHR42905">
    <property type="entry name" value="PHOSPHOENOLPYRUVATE CARBOXYLASE"/>
    <property type="match status" value="1"/>
</dbReference>
<dbReference type="PANTHER" id="PTHR42905:SF5">
    <property type="entry name" value="CARBOXYVINYL-CARBOXYPHOSPHONATE PHOSPHORYLMUTASE, CHLOROPLASTIC"/>
    <property type="match status" value="1"/>
</dbReference>
<protein>
    <submittedName>
        <fullName evidence="1">Isocitrate lyase</fullName>
    </submittedName>
</protein>
<evidence type="ECO:0000313" key="1">
    <source>
        <dbReference type="EMBL" id="AWB35374.1"/>
    </source>
</evidence>